<name>A0A558ARS1_9STAP</name>
<keyword evidence="3" id="KW-1185">Reference proteome</keyword>
<dbReference type="SUPFAM" id="SSF46785">
    <property type="entry name" value="Winged helix' DNA-binding domain"/>
    <property type="match status" value="1"/>
</dbReference>
<dbReference type="OrthoDB" id="9791785at2"/>
<organism evidence="2 3">
    <name type="scientific">Salinicoccus cyprini</name>
    <dbReference type="NCBI Taxonomy" id="2493691"/>
    <lineage>
        <taxon>Bacteria</taxon>
        <taxon>Bacillati</taxon>
        <taxon>Bacillota</taxon>
        <taxon>Bacilli</taxon>
        <taxon>Bacillales</taxon>
        <taxon>Staphylococcaceae</taxon>
        <taxon>Salinicoccus</taxon>
    </lineage>
</organism>
<dbReference type="Proteomes" id="UP000315103">
    <property type="component" value="Unassembled WGS sequence"/>
</dbReference>
<dbReference type="AlphaFoldDB" id="A0A558ARS1"/>
<comment type="caution">
    <text evidence="2">The sequence shown here is derived from an EMBL/GenBank/DDBJ whole genome shotgun (WGS) entry which is preliminary data.</text>
</comment>
<accession>A0A558ARS1</accession>
<reference evidence="2 3" key="1">
    <citation type="submission" date="2019-07" db="EMBL/GenBank/DDBJ databases">
        <title>Salinicoccus cyprini sp. nov., isolated from gastro-intestinal tract of mirror carp, Cyprinus carpio var. specularis, collected from Gobind Sagar Reservoir, Himachal Pradesh, India.</title>
        <authorList>
            <person name="Talwar C."/>
            <person name="Singh A.K."/>
            <person name="Lal R."/>
            <person name="Negi R.K."/>
        </authorList>
    </citation>
    <scope>NUCLEOTIDE SEQUENCE [LARGE SCALE GENOMIC DNA]</scope>
    <source>
        <strain evidence="2 3">CT19</strain>
    </source>
</reference>
<evidence type="ECO:0000259" key="1">
    <source>
        <dbReference type="Pfam" id="PF03551"/>
    </source>
</evidence>
<feature type="domain" description="Transcription regulator PadR N-terminal" evidence="1">
    <location>
        <begin position="16"/>
        <end position="88"/>
    </location>
</feature>
<dbReference type="InterPro" id="IPR005149">
    <property type="entry name" value="Tscrpt_reg_PadR_N"/>
</dbReference>
<dbReference type="InterPro" id="IPR052509">
    <property type="entry name" value="Metal_resp_DNA-bind_regulator"/>
</dbReference>
<evidence type="ECO:0000313" key="3">
    <source>
        <dbReference type="Proteomes" id="UP000315103"/>
    </source>
</evidence>
<gene>
    <name evidence="2" type="ORF">FO441_10645</name>
</gene>
<dbReference type="Gene3D" id="1.10.10.10">
    <property type="entry name" value="Winged helix-like DNA-binding domain superfamily/Winged helix DNA-binding domain"/>
    <property type="match status" value="1"/>
</dbReference>
<dbReference type="InterPro" id="IPR036390">
    <property type="entry name" value="WH_DNA-bd_sf"/>
</dbReference>
<dbReference type="InterPro" id="IPR036388">
    <property type="entry name" value="WH-like_DNA-bd_sf"/>
</dbReference>
<dbReference type="Pfam" id="PF03551">
    <property type="entry name" value="PadR"/>
    <property type="match status" value="1"/>
</dbReference>
<evidence type="ECO:0000313" key="2">
    <source>
        <dbReference type="EMBL" id="TVT26950.1"/>
    </source>
</evidence>
<sequence length="112" mass="12716">MSVSNQMMKGLLDGAILGLIAQGETYGYEILEKLKEKDFPEISDGSIYPVLLRLSRKGYVSTQTKKSDTGGPKRKYYSITESGLHELEIFRSRWTYLNKGMNNLMRSVENAE</sequence>
<dbReference type="PANTHER" id="PTHR33169:SF25">
    <property type="entry name" value="DNA-BINDING PROTEIN YIZB-RELATED"/>
    <property type="match status" value="1"/>
</dbReference>
<proteinExistence type="predicted"/>
<dbReference type="RefSeq" id="WP_145289822.1">
    <property type="nucleotide sequence ID" value="NZ_VMSJ01000005.1"/>
</dbReference>
<dbReference type="EMBL" id="VMSJ01000005">
    <property type="protein sequence ID" value="TVT26950.1"/>
    <property type="molecule type" value="Genomic_DNA"/>
</dbReference>
<protein>
    <submittedName>
        <fullName evidence="2">PadR family transcriptional regulator</fullName>
    </submittedName>
</protein>
<dbReference type="PANTHER" id="PTHR33169">
    <property type="entry name" value="PADR-FAMILY TRANSCRIPTIONAL REGULATOR"/>
    <property type="match status" value="1"/>
</dbReference>